<protein>
    <submittedName>
        <fullName evidence="1">Uncharacterized protein</fullName>
    </submittedName>
</protein>
<dbReference type="Proteomes" id="UP001151760">
    <property type="component" value="Unassembled WGS sequence"/>
</dbReference>
<comment type="caution">
    <text evidence="1">The sequence shown here is derived from an EMBL/GenBank/DDBJ whole genome shotgun (WGS) entry which is preliminary data.</text>
</comment>
<reference evidence="1" key="2">
    <citation type="submission" date="2022-01" db="EMBL/GenBank/DDBJ databases">
        <authorList>
            <person name="Yamashiro T."/>
            <person name="Shiraishi A."/>
            <person name="Satake H."/>
            <person name="Nakayama K."/>
        </authorList>
    </citation>
    <scope>NUCLEOTIDE SEQUENCE</scope>
</reference>
<gene>
    <name evidence="1" type="ORF">Tco_0977847</name>
</gene>
<evidence type="ECO:0000313" key="1">
    <source>
        <dbReference type="EMBL" id="GJT51690.1"/>
    </source>
</evidence>
<proteinExistence type="predicted"/>
<organism evidence="1 2">
    <name type="scientific">Tanacetum coccineum</name>
    <dbReference type="NCBI Taxonomy" id="301880"/>
    <lineage>
        <taxon>Eukaryota</taxon>
        <taxon>Viridiplantae</taxon>
        <taxon>Streptophyta</taxon>
        <taxon>Embryophyta</taxon>
        <taxon>Tracheophyta</taxon>
        <taxon>Spermatophyta</taxon>
        <taxon>Magnoliopsida</taxon>
        <taxon>eudicotyledons</taxon>
        <taxon>Gunneridae</taxon>
        <taxon>Pentapetalae</taxon>
        <taxon>asterids</taxon>
        <taxon>campanulids</taxon>
        <taxon>Asterales</taxon>
        <taxon>Asteraceae</taxon>
        <taxon>Asteroideae</taxon>
        <taxon>Anthemideae</taxon>
        <taxon>Anthemidinae</taxon>
        <taxon>Tanacetum</taxon>
    </lineage>
</organism>
<keyword evidence="2" id="KW-1185">Reference proteome</keyword>
<accession>A0ABQ5ELA3</accession>
<evidence type="ECO:0000313" key="2">
    <source>
        <dbReference type="Proteomes" id="UP001151760"/>
    </source>
</evidence>
<name>A0ABQ5ELA3_9ASTR</name>
<sequence>MITTNSRIEGKKLSELMLPPQLRTKGIMKTKGTMETFLCVQDAPCVTQDFALSSVRLATKIINSIDGDDFAFPCMIGFGKLVSYFDPFLPINIITHKAYNTIMVEGLESTGRNLVAIVRDVYVFVGSFTYVTDFVVLEDIWEFIISDMLEVVMRRPFRAVTQFEYDCVKGLIVY</sequence>
<reference evidence="1" key="1">
    <citation type="journal article" date="2022" name="Int. J. Mol. Sci.">
        <title>Draft Genome of Tanacetum Coccineum: Genomic Comparison of Closely Related Tanacetum-Family Plants.</title>
        <authorList>
            <person name="Yamashiro T."/>
            <person name="Shiraishi A."/>
            <person name="Nakayama K."/>
            <person name="Satake H."/>
        </authorList>
    </citation>
    <scope>NUCLEOTIDE SEQUENCE</scope>
</reference>
<dbReference type="EMBL" id="BQNB010016429">
    <property type="protein sequence ID" value="GJT51690.1"/>
    <property type="molecule type" value="Genomic_DNA"/>
</dbReference>